<accession>A0A9W6EWM4</accession>
<protein>
    <submittedName>
        <fullName evidence="1">Uncharacterized protein</fullName>
    </submittedName>
</protein>
<evidence type="ECO:0000313" key="2">
    <source>
        <dbReference type="Proteomes" id="UP001165080"/>
    </source>
</evidence>
<organism evidence="1 2">
    <name type="scientific">Pleodorina starrii</name>
    <dbReference type="NCBI Taxonomy" id="330485"/>
    <lineage>
        <taxon>Eukaryota</taxon>
        <taxon>Viridiplantae</taxon>
        <taxon>Chlorophyta</taxon>
        <taxon>core chlorophytes</taxon>
        <taxon>Chlorophyceae</taxon>
        <taxon>CS clade</taxon>
        <taxon>Chlamydomonadales</taxon>
        <taxon>Volvocaceae</taxon>
        <taxon>Pleodorina</taxon>
    </lineage>
</organism>
<dbReference type="AlphaFoldDB" id="A0A9W6EWM4"/>
<sequence length="196" mass="21338">MLMALNNIYLELALCCAYLEENRKCQGSGASLGHGAVVALLTVLSASRICLRYRLLAPTSGLWRPRAWPRSQPLPRCSGYSRASLFGFVPAMPPVRPIGASAFPLLNLSFSAGLPQLGPAGQDTVYQPGLAVNNQELFGFIANHPSVWQDGGDVQQPSQSKTPKAAVQECSSRCFLWGYLSNSRLQRRLASMWLAQ</sequence>
<dbReference type="Proteomes" id="UP001165080">
    <property type="component" value="Unassembled WGS sequence"/>
</dbReference>
<evidence type="ECO:0000313" key="1">
    <source>
        <dbReference type="EMBL" id="GLC48208.1"/>
    </source>
</evidence>
<dbReference type="EMBL" id="BRXU01000001">
    <property type="protein sequence ID" value="GLC48208.1"/>
    <property type="molecule type" value="Genomic_DNA"/>
</dbReference>
<name>A0A9W6EWM4_9CHLO</name>
<reference evidence="1 2" key="1">
    <citation type="journal article" date="2023" name="Commun. Biol.">
        <title>Reorganization of the ancestral sex-determining regions during the evolution of trioecy in Pleodorina starrii.</title>
        <authorList>
            <person name="Takahashi K."/>
            <person name="Suzuki S."/>
            <person name="Kawai-Toyooka H."/>
            <person name="Yamamoto K."/>
            <person name="Hamaji T."/>
            <person name="Ootsuki R."/>
            <person name="Yamaguchi H."/>
            <person name="Kawachi M."/>
            <person name="Higashiyama T."/>
            <person name="Nozaki H."/>
        </authorList>
    </citation>
    <scope>NUCLEOTIDE SEQUENCE [LARGE SCALE GENOMIC DNA]</scope>
    <source>
        <strain evidence="1 2">NIES-4479</strain>
    </source>
</reference>
<keyword evidence="2" id="KW-1185">Reference proteome</keyword>
<comment type="caution">
    <text evidence="1">The sequence shown here is derived from an EMBL/GenBank/DDBJ whole genome shotgun (WGS) entry which is preliminary data.</text>
</comment>
<gene>
    <name evidence="1" type="primary">PLESTB000144</name>
    <name evidence="1" type="ORF">PLESTB_000070800</name>
</gene>
<proteinExistence type="predicted"/>